<reference evidence="9" key="1">
    <citation type="journal article" date="2023" name="Science">
        <title>Genome structures resolve the early diversification of teleost fishes.</title>
        <authorList>
            <person name="Parey E."/>
            <person name="Louis A."/>
            <person name="Montfort J."/>
            <person name="Bouchez O."/>
            <person name="Roques C."/>
            <person name="Iampietro C."/>
            <person name="Lluch J."/>
            <person name="Castinel A."/>
            <person name="Donnadieu C."/>
            <person name="Desvignes T."/>
            <person name="Floi Bucao C."/>
            <person name="Jouanno E."/>
            <person name="Wen M."/>
            <person name="Mejri S."/>
            <person name="Dirks R."/>
            <person name="Jansen H."/>
            <person name="Henkel C."/>
            <person name="Chen W.J."/>
            <person name="Zahm M."/>
            <person name="Cabau C."/>
            <person name="Klopp C."/>
            <person name="Thompson A.W."/>
            <person name="Robinson-Rechavi M."/>
            <person name="Braasch I."/>
            <person name="Lecointre G."/>
            <person name="Bobe J."/>
            <person name="Postlethwait J.H."/>
            <person name="Berthelot C."/>
            <person name="Roest Crollius H."/>
            <person name="Guiguen Y."/>
        </authorList>
    </citation>
    <scope>NUCLEOTIDE SEQUENCE</scope>
    <source>
        <strain evidence="9">NC1722</strain>
    </source>
</reference>
<evidence type="ECO:0000256" key="8">
    <source>
        <dbReference type="SAM" id="Phobius"/>
    </source>
</evidence>
<feature type="transmembrane region" description="Helical" evidence="8">
    <location>
        <begin position="147"/>
        <end position="168"/>
    </location>
</feature>
<dbReference type="AlphaFoldDB" id="A0AAD7SL65"/>
<evidence type="ECO:0000256" key="1">
    <source>
        <dbReference type="ARBA" id="ARBA00004141"/>
    </source>
</evidence>
<protein>
    <submittedName>
        <fullName evidence="9">Uncharacterized protein</fullName>
    </submittedName>
</protein>
<feature type="transmembrane region" description="Helical" evidence="8">
    <location>
        <begin position="105"/>
        <end position="127"/>
    </location>
</feature>
<comment type="similarity">
    <text evidence="2 7">Belongs to the MIP/aquaporin (TC 1.A.8) family.</text>
</comment>
<evidence type="ECO:0000313" key="10">
    <source>
        <dbReference type="Proteomes" id="UP001221898"/>
    </source>
</evidence>
<keyword evidence="4 7" id="KW-0812">Transmembrane</keyword>
<dbReference type="PANTHER" id="PTHR19139">
    <property type="entry name" value="AQUAPORIN TRANSPORTER"/>
    <property type="match status" value="1"/>
</dbReference>
<evidence type="ECO:0000256" key="4">
    <source>
        <dbReference type="ARBA" id="ARBA00022692"/>
    </source>
</evidence>
<keyword evidence="10" id="KW-1185">Reference proteome</keyword>
<evidence type="ECO:0000256" key="6">
    <source>
        <dbReference type="ARBA" id="ARBA00023136"/>
    </source>
</evidence>
<dbReference type="GO" id="GO:0006972">
    <property type="term" value="P:hyperosmotic response"/>
    <property type="evidence" value="ECO:0007669"/>
    <property type="project" value="TreeGrafter"/>
</dbReference>
<comment type="subcellular location">
    <subcellularLocation>
        <location evidence="1">Membrane</location>
        <topology evidence="1">Multi-pass membrane protein</topology>
    </subcellularLocation>
</comment>
<proteinExistence type="inferred from homology"/>
<dbReference type="PANTHER" id="PTHR19139:SF161">
    <property type="entry name" value="AQUAPORIN-1"/>
    <property type="match status" value="1"/>
</dbReference>
<keyword evidence="3 7" id="KW-0813">Transport</keyword>
<evidence type="ECO:0000256" key="7">
    <source>
        <dbReference type="RuleBase" id="RU000477"/>
    </source>
</evidence>
<gene>
    <name evidence="9" type="ORF">AAFF_G00340710</name>
</gene>
<dbReference type="Gene3D" id="1.20.1080.10">
    <property type="entry name" value="Glycerol uptake facilitator protein"/>
    <property type="match status" value="1"/>
</dbReference>
<dbReference type="GO" id="GO:0035379">
    <property type="term" value="F:carbon dioxide transmembrane transporter activity"/>
    <property type="evidence" value="ECO:0007669"/>
    <property type="project" value="TreeGrafter"/>
</dbReference>
<feature type="transmembrane region" description="Helical" evidence="8">
    <location>
        <begin position="180"/>
        <end position="200"/>
    </location>
</feature>
<name>A0AAD7SL65_9TELE</name>
<sequence length="275" mass="28923">MVLKDMWTLSSLRDVLCEFMGTALFLFAGLGSVVPWHGTPNPAADSAAAPPTVSPPDPLRVGLAFGSSLVLVSVCLGSASSSGVHLNPAVTLAMVAGLRVTPWRAILYVGAQLLGALCASALLLGLVPTPLKGQVGLNELAPGVCSYQAFLMEMAITFLLVLCVIVTTRPKSPLQLLGPAIIGLSVTLGHLISMGLTGCGMNPARSFGPAVMAMDFHNHWVYWAGPCTGSLLAGLLHDLLLHPRWSCPGDWLAELREVFLKGSRKHPSNLERAGE</sequence>
<comment type="caution">
    <text evidence="9">The sequence shown here is derived from an EMBL/GenBank/DDBJ whole genome shotgun (WGS) entry which is preliminary data.</text>
</comment>
<dbReference type="PRINTS" id="PR00783">
    <property type="entry name" value="MINTRINSICP"/>
</dbReference>
<dbReference type="GO" id="GO:0015168">
    <property type="term" value="F:glycerol transmembrane transporter activity"/>
    <property type="evidence" value="ECO:0007669"/>
    <property type="project" value="TreeGrafter"/>
</dbReference>
<dbReference type="InterPro" id="IPR034294">
    <property type="entry name" value="Aquaporin_transptr"/>
</dbReference>
<dbReference type="GO" id="GO:0016020">
    <property type="term" value="C:membrane"/>
    <property type="evidence" value="ECO:0007669"/>
    <property type="project" value="UniProtKB-SubCell"/>
</dbReference>
<dbReference type="GO" id="GO:0003097">
    <property type="term" value="P:renal water transport"/>
    <property type="evidence" value="ECO:0007669"/>
    <property type="project" value="TreeGrafter"/>
</dbReference>
<dbReference type="InterPro" id="IPR022357">
    <property type="entry name" value="MIP_CS"/>
</dbReference>
<dbReference type="GO" id="GO:0008519">
    <property type="term" value="F:ammonium channel activity"/>
    <property type="evidence" value="ECO:0007669"/>
    <property type="project" value="TreeGrafter"/>
</dbReference>
<evidence type="ECO:0000256" key="5">
    <source>
        <dbReference type="ARBA" id="ARBA00022989"/>
    </source>
</evidence>
<evidence type="ECO:0000256" key="2">
    <source>
        <dbReference type="ARBA" id="ARBA00006175"/>
    </source>
</evidence>
<dbReference type="PROSITE" id="PS00221">
    <property type="entry name" value="MIP"/>
    <property type="match status" value="1"/>
</dbReference>
<keyword evidence="6 8" id="KW-0472">Membrane</keyword>
<evidence type="ECO:0000313" key="9">
    <source>
        <dbReference type="EMBL" id="KAJ8404298.1"/>
    </source>
</evidence>
<dbReference type="Pfam" id="PF00230">
    <property type="entry name" value="MIP"/>
    <property type="match status" value="1"/>
</dbReference>
<keyword evidence="5 8" id="KW-1133">Transmembrane helix</keyword>
<evidence type="ECO:0000256" key="3">
    <source>
        <dbReference type="ARBA" id="ARBA00022448"/>
    </source>
</evidence>
<dbReference type="GO" id="GO:0015250">
    <property type="term" value="F:water channel activity"/>
    <property type="evidence" value="ECO:0007669"/>
    <property type="project" value="TreeGrafter"/>
</dbReference>
<dbReference type="Proteomes" id="UP001221898">
    <property type="component" value="Unassembled WGS sequence"/>
</dbReference>
<accession>A0AAD7SL65</accession>
<organism evidence="9 10">
    <name type="scientific">Aldrovandia affinis</name>
    <dbReference type="NCBI Taxonomy" id="143900"/>
    <lineage>
        <taxon>Eukaryota</taxon>
        <taxon>Metazoa</taxon>
        <taxon>Chordata</taxon>
        <taxon>Craniata</taxon>
        <taxon>Vertebrata</taxon>
        <taxon>Euteleostomi</taxon>
        <taxon>Actinopterygii</taxon>
        <taxon>Neopterygii</taxon>
        <taxon>Teleostei</taxon>
        <taxon>Notacanthiformes</taxon>
        <taxon>Halosauridae</taxon>
        <taxon>Aldrovandia</taxon>
    </lineage>
</organism>
<dbReference type="InterPro" id="IPR023271">
    <property type="entry name" value="Aquaporin-like"/>
</dbReference>
<feature type="transmembrane region" description="Helical" evidence="8">
    <location>
        <begin position="61"/>
        <end position="84"/>
    </location>
</feature>
<feature type="transmembrane region" description="Helical" evidence="8">
    <location>
        <begin position="12"/>
        <end position="34"/>
    </location>
</feature>
<dbReference type="NCBIfam" id="TIGR00861">
    <property type="entry name" value="MIP"/>
    <property type="match status" value="1"/>
</dbReference>
<dbReference type="InterPro" id="IPR000425">
    <property type="entry name" value="MIP"/>
</dbReference>
<dbReference type="EMBL" id="JAINUG010000054">
    <property type="protein sequence ID" value="KAJ8404298.1"/>
    <property type="molecule type" value="Genomic_DNA"/>
</dbReference>
<dbReference type="SUPFAM" id="SSF81338">
    <property type="entry name" value="Aquaporin-like"/>
    <property type="match status" value="1"/>
</dbReference>